<comment type="similarity">
    <text evidence="1">Belongs to the LysR transcriptional regulatory family.</text>
</comment>
<evidence type="ECO:0000259" key="5">
    <source>
        <dbReference type="PROSITE" id="PS50931"/>
    </source>
</evidence>
<keyword evidence="3" id="KW-0238">DNA-binding</keyword>
<dbReference type="RefSeq" id="WP_243308768.1">
    <property type="nucleotide sequence ID" value="NZ_JALGBI010000003.1"/>
</dbReference>
<dbReference type="Pfam" id="PF03466">
    <property type="entry name" value="LysR_substrate"/>
    <property type="match status" value="1"/>
</dbReference>
<dbReference type="Gene3D" id="3.40.190.290">
    <property type="match status" value="1"/>
</dbReference>
<accession>A0A9X1VYU9</accession>
<dbReference type="InterPro" id="IPR005119">
    <property type="entry name" value="LysR_subst-bd"/>
</dbReference>
<keyword evidence="2" id="KW-0805">Transcription regulation</keyword>
<protein>
    <submittedName>
        <fullName evidence="6">LysR family transcriptional regulator</fullName>
    </submittedName>
</protein>
<dbReference type="GO" id="GO:0003700">
    <property type="term" value="F:DNA-binding transcription factor activity"/>
    <property type="evidence" value="ECO:0007669"/>
    <property type="project" value="InterPro"/>
</dbReference>
<dbReference type="GO" id="GO:0043565">
    <property type="term" value="F:sequence-specific DNA binding"/>
    <property type="evidence" value="ECO:0007669"/>
    <property type="project" value="TreeGrafter"/>
</dbReference>
<evidence type="ECO:0000313" key="7">
    <source>
        <dbReference type="Proteomes" id="UP001139447"/>
    </source>
</evidence>
<feature type="domain" description="HTH lysR-type" evidence="5">
    <location>
        <begin position="7"/>
        <end position="64"/>
    </location>
</feature>
<reference evidence="6" key="1">
    <citation type="submission" date="2022-03" db="EMBL/GenBank/DDBJ databases">
        <authorList>
            <person name="Woo C.Y."/>
        </authorList>
    </citation>
    <scope>NUCLEOTIDE SEQUENCE</scope>
    <source>
        <strain evidence="6">CYS-02</strain>
    </source>
</reference>
<dbReference type="CDD" id="cd08422">
    <property type="entry name" value="PBP2_CrgA_like"/>
    <property type="match status" value="1"/>
</dbReference>
<evidence type="ECO:0000256" key="1">
    <source>
        <dbReference type="ARBA" id="ARBA00009437"/>
    </source>
</evidence>
<keyword evidence="4" id="KW-0804">Transcription</keyword>
<evidence type="ECO:0000256" key="3">
    <source>
        <dbReference type="ARBA" id="ARBA00023125"/>
    </source>
</evidence>
<dbReference type="EMBL" id="JALGBI010000003">
    <property type="protein sequence ID" value="MCJ0765399.1"/>
    <property type="molecule type" value="Genomic_DNA"/>
</dbReference>
<dbReference type="PROSITE" id="PS50931">
    <property type="entry name" value="HTH_LYSR"/>
    <property type="match status" value="1"/>
</dbReference>
<sequence>MSHPATPVLADLHLLTVLAQTRSYTQAARRLGISKASVSMRIGELERAAGVPLVRRTTRSVGLTEAGQQLVDDTQPSFAHIEQSFASVRDLAGSPRGLVRVTAPVALGRQHIAPTLAAFLRRQPEIRVELDLTDRFVNLVQEGFDLAVRHAHAPPDTHVAWVLCESRSVLVASPEYLRRRGAPSHPSQLASHDCLLYLRDTAGQNWSFEREAGRKAERVIVAVNGPLKANNSEVLREAVLGGLGLGLLPDFSAAGHLRPRSLVPVLPGWRPQGFFGDRLYAIRPWAPQVPRAVQCFVDHLRETLAGGFEMPG</sequence>
<dbReference type="SUPFAM" id="SSF46785">
    <property type="entry name" value="Winged helix' DNA-binding domain"/>
    <property type="match status" value="1"/>
</dbReference>
<dbReference type="InterPro" id="IPR036388">
    <property type="entry name" value="WH-like_DNA-bd_sf"/>
</dbReference>
<dbReference type="AlphaFoldDB" id="A0A9X1VYU9"/>
<comment type="caution">
    <text evidence="6">The sequence shown here is derived from an EMBL/GenBank/DDBJ whole genome shotgun (WGS) entry which is preliminary data.</text>
</comment>
<organism evidence="6 7">
    <name type="scientific">Variovorax terrae</name>
    <dbReference type="NCBI Taxonomy" id="2923278"/>
    <lineage>
        <taxon>Bacteria</taxon>
        <taxon>Pseudomonadati</taxon>
        <taxon>Pseudomonadota</taxon>
        <taxon>Betaproteobacteria</taxon>
        <taxon>Burkholderiales</taxon>
        <taxon>Comamonadaceae</taxon>
        <taxon>Variovorax</taxon>
    </lineage>
</organism>
<dbReference type="Pfam" id="PF00126">
    <property type="entry name" value="HTH_1"/>
    <property type="match status" value="1"/>
</dbReference>
<dbReference type="InterPro" id="IPR058163">
    <property type="entry name" value="LysR-type_TF_proteobact-type"/>
</dbReference>
<dbReference type="PANTHER" id="PTHR30537">
    <property type="entry name" value="HTH-TYPE TRANSCRIPTIONAL REGULATOR"/>
    <property type="match status" value="1"/>
</dbReference>
<evidence type="ECO:0000256" key="4">
    <source>
        <dbReference type="ARBA" id="ARBA00023163"/>
    </source>
</evidence>
<evidence type="ECO:0000256" key="2">
    <source>
        <dbReference type="ARBA" id="ARBA00023015"/>
    </source>
</evidence>
<dbReference type="Gene3D" id="1.10.10.10">
    <property type="entry name" value="Winged helix-like DNA-binding domain superfamily/Winged helix DNA-binding domain"/>
    <property type="match status" value="1"/>
</dbReference>
<dbReference type="SUPFAM" id="SSF53850">
    <property type="entry name" value="Periplasmic binding protein-like II"/>
    <property type="match status" value="1"/>
</dbReference>
<evidence type="ECO:0000313" key="6">
    <source>
        <dbReference type="EMBL" id="MCJ0765399.1"/>
    </source>
</evidence>
<name>A0A9X1VYU9_9BURK</name>
<proteinExistence type="inferred from homology"/>
<gene>
    <name evidence="6" type="ORF">MMF98_19485</name>
</gene>
<keyword evidence="7" id="KW-1185">Reference proteome</keyword>
<dbReference type="InterPro" id="IPR036390">
    <property type="entry name" value="WH_DNA-bd_sf"/>
</dbReference>
<dbReference type="Proteomes" id="UP001139447">
    <property type="component" value="Unassembled WGS sequence"/>
</dbReference>
<dbReference type="GO" id="GO:0006351">
    <property type="term" value="P:DNA-templated transcription"/>
    <property type="evidence" value="ECO:0007669"/>
    <property type="project" value="TreeGrafter"/>
</dbReference>
<dbReference type="InterPro" id="IPR000847">
    <property type="entry name" value="LysR_HTH_N"/>
</dbReference>
<dbReference type="PANTHER" id="PTHR30537:SF5">
    <property type="entry name" value="HTH-TYPE TRANSCRIPTIONAL ACTIVATOR TTDR-RELATED"/>
    <property type="match status" value="1"/>
</dbReference>